<keyword evidence="2" id="KW-1185">Reference proteome</keyword>
<protein>
    <submittedName>
        <fullName evidence="1">Uncharacterized protein</fullName>
    </submittedName>
</protein>
<proteinExistence type="predicted"/>
<dbReference type="Proteomes" id="UP000076727">
    <property type="component" value="Unassembled WGS sequence"/>
</dbReference>
<sequence length="184" mass="20698">MADTDSTLVSSAHFKKYGHLPVDNQITALLRDKREEHRHCREQLKRARRTLLPPKPFVPTKPLPPPVPIAHPLTPPPCPARQEQAKPLIEHITEPVPIPISGPITFDFKCKSTKDQCATLDMQLSATITRYQAIVDKKTKFDLLSADQQRSLHHLADQLNWASDNFGDTHITVYFLAPSLQTGS</sequence>
<reference evidence="1 2" key="1">
    <citation type="journal article" date="2016" name="Mol. Biol. Evol.">
        <title>Comparative Genomics of Early-Diverging Mushroom-Forming Fungi Provides Insights into the Origins of Lignocellulose Decay Capabilities.</title>
        <authorList>
            <person name="Nagy L.G."/>
            <person name="Riley R."/>
            <person name="Tritt A."/>
            <person name="Adam C."/>
            <person name="Daum C."/>
            <person name="Floudas D."/>
            <person name="Sun H."/>
            <person name="Yadav J.S."/>
            <person name="Pangilinan J."/>
            <person name="Larsson K.H."/>
            <person name="Matsuura K."/>
            <person name="Barry K."/>
            <person name="Labutti K."/>
            <person name="Kuo R."/>
            <person name="Ohm R.A."/>
            <person name="Bhattacharya S.S."/>
            <person name="Shirouzu T."/>
            <person name="Yoshinaga Y."/>
            <person name="Martin F.M."/>
            <person name="Grigoriev I.V."/>
            <person name="Hibbett D.S."/>
        </authorList>
    </citation>
    <scope>NUCLEOTIDE SEQUENCE [LARGE SCALE GENOMIC DNA]</scope>
    <source>
        <strain evidence="1 2">L-15889</strain>
    </source>
</reference>
<dbReference type="EMBL" id="KV429131">
    <property type="protein sequence ID" value="KZT64340.1"/>
    <property type="molecule type" value="Genomic_DNA"/>
</dbReference>
<evidence type="ECO:0000313" key="1">
    <source>
        <dbReference type="EMBL" id="KZT64340.1"/>
    </source>
</evidence>
<gene>
    <name evidence="1" type="ORF">DAEQUDRAFT_769754</name>
</gene>
<dbReference type="AlphaFoldDB" id="A0A165LF82"/>
<accession>A0A165LF82</accession>
<organism evidence="1 2">
    <name type="scientific">Daedalea quercina L-15889</name>
    <dbReference type="NCBI Taxonomy" id="1314783"/>
    <lineage>
        <taxon>Eukaryota</taxon>
        <taxon>Fungi</taxon>
        <taxon>Dikarya</taxon>
        <taxon>Basidiomycota</taxon>
        <taxon>Agaricomycotina</taxon>
        <taxon>Agaricomycetes</taxon>
        <taxon>Polyporales</taxon>
        <taxon>Fomitopsis</taxon>
    </lineage>
</organism>
<evidence type="ECO:0000313" key="2">
    <source>
        <dbReference type="Proteomes" id="UP000076727"/>
    </source>
</evidence>
<name>A0A165LF82_9APHY</name>